<gene>
    <name evidence="1" type="ORF">CRG98_020464</name>
</gene>
<protein>
    <submittedName>
        <fullName evidence="1">Uncharacterized protein</fullName>
    </submittedName>
</protein>
<proteinExistence type="predicted"/>
<evidence type="ECO:0000313" key="1">
    <source>
        <dbReference type="EMBL" id="PKI59098.1"/>
    </source>
</evidence>
<reference evidence="1 2" key="1">
    <citation type="submission" date="2017-11" db="EMBL/GenBank/DDBJ databases">
        <title>De-novo sequencing of pomegranate (Punica granatum L.) genome.</title>
        <authorList>
            <person name="Akparov Z."/>
            <person name="Amiraslanov A."/>
            <person name="Hajiyeva S."/>
            <person name="Abbasov M."/>
            <person name="Kaur K."/>
            <person name="Hamwieh A."/>
            <person name="Solovyev V."/>
            <person name="Salamov A."/>
            <person name="Braich B."/>
            <person name="Kosarev P."/>
            <person name="Mahmoud A."/>
            <person name="Hajiyev E."/>
            <person name="Babayeva S."/>
            <person name="Izzatullayeva V."/>
            <person name="Mammadov A."/>
            <person name="Mammadov A."/>
            <person name="Sharifova S."/>
            <person name="Ojaghi J."/>
            <person name="Eynullazada K."/>
            <person name="Bayramov B."/>
            <person name="Abdulazimova A."/>
            <person name="Shahmuradov I."/>
        </authorList>
    </citation>
    <scope>NUCLEOTIDE SEQUENCE [LARGE SCALE GENOMIC DNA]</scope>
    <source>
        <strain evidence="2">cv. AG2017</strain>
        <tissue evidence="1">Leaf</tissue>
    </source>
</reference>
<comment type="caution">
    <text evidence="1">The sequence shown here is derived from an EMBL/GenBank/DDBJ whole genome shotgun (WGS) entry which is preliminary data.</text>
</comment>
<name>A0A2I0JS11_PUNGR</name>
<dbReference type="EMBL" id="PGOL01001319">
    <property type="protein sequence ID" value="PKI59098.1"/>
    <property type="molecule type" value="Genomic_DNA"/>
</dbReference>
<evidence type="ECO:0000313" key="2">
    <source>
        <dbReference type="Proteomes" id="UP000233551"/>
    </source>
</evidence>
<accession>A0A2I0JS11</accession>
<keyword evidence="2" id="KW-1185">Reference proteome</keyword>
<dbReference type="Proteomes" id="UP000233551">
    <property type="component" value="Unassembled WGS sequence"/>
</dbReference>
<organism evidence="1 2">
    <name type="scientific">Punica granatum</name>
    <name type="common">Pomegranate</name>
    <dbReference type="NCBI Taxonomy" id="22663"/>
    <lineage>
        <taxon>Eukaryota</taxon>
        <taxon>Viridiplantae</taxon>
        <taxon>Streptophyta</taxon>
        <taxon>Embryophyta</taxon>
        <taxon>Tracheophyta</taxon>
        <taxon>Spermatophyta</taxon>
        <taxon>Magnoliopsida</taxon>
        <taxon>eudicotyledons</taxon>
        <taxon>Gunneridae</taxon>
        <taxon>Pentapetalae</taxon>
        <taxon>rosids</taxon>
        <taxon>malvids</taxon>
        <taxon>Myrtales</taxon>
        <taxon>Lythraceae</taxon>
        <taxon>Punica</taxon>
    </lineage>
</organism>
<dbReference type="AlphaFoldDB" id="A0A2I0JS11"/>
<sequence length="95" mass="10469">MGLTLWAHVGALDPLRIEGLGGSSLSPLPGLTLGARCSINTKLLIQFKGFSIYNLLTHTLFTPLHVFDLSVGEGSRATTRELFLKVWDNDRSRMK</sequence>